<proteinExistence type="inferred from homology"/>
<evidence type="ECO:0000256" key="1">
    <source>
        <dbReference type="ARBA" id="ARBA00005820"/>
    </source>
</evidence>
<evidence type="ECO:0000313" key="8">
    <source>
        <dbReference type="EMBL" id="GFJ76102.1"/>
    </source>
</evidence>
<feature type="region of interest" description="Disordered" evidence="6">
    <location>
        <begin position="919"/>
        <end position="964"/>
    </location>
</feature>
<feature type="DNA-binding region" description="OmpR/PhoB-type" evidence="5">
    <location>
        <begin position="1"/>
        <end position="87"/>
    </location>
</feature>
<name>A0A6V8JU63_9ACTN</name>
<dbReference type="Pfam" id="PF25872">
    <property type="entry name" value="HTH_77"/>
    <property type="match status" value="1"/>
</dbReference>
<evidence type="ECO:0000256" key="3">
    <source>
        <dbReference type="ARBA" id="ARBA00023125"/>
    </source>
</evidence>
<dbReference type="InterPro" id="IPR016032">
    <property type="entry name" value="Sig_transdc_resp-reg_C-effctor"/>
</dbReference>
<sequence>MRAVHAGSALPLGGPRHRRLLAVLLVHAGQAVPTDRLTEALWGDDPPRSAAEMVHVRVSELRAALRPARSERHAGLVAGEGGYHLEVGPDELDAGVFARRAAAGSRALAAGDAAAARDHLTAALAAWRGPALGEFADEPFARTEAARLEALRLQAFEDRIAAELALGRHAAVVAELEALVAGHPLREPFREQLMLALYRAGRQGDALQAYAEARDALADQLGVDPGPGLARLHAAILRQDPALDAPPPRAEAAAPARVEAVALTSFVGRARDLAETRERLRAGRLVTLTGVGGAGKSRLALEVAAACGAEFPDGTWVVELAPLAQPGLVAPAVAAALRVRERPQRTLLDLVAERLRDAAALLVLDNCEHLLDETAGLADHLLRACPRLRVLATSRERLGITGEHLWPVGGLGLPAPGDTSLAAAAASDAVRLLVERAAAVWPGFALTGATAATLTQICQRLDGLPLAIELAAAAVPALGVDQIASRLDDRFRLLTRGSRTASPRHQTLRAVVDWSYDLLDPPARRLFDRLGVFVGGFTLEAAEAVCAAEGEPPVAQSLPALVDKSLVTVDSAGTTPRYRLLETLRAYALARQAEQGPVAPLRDRHAAYTLAVVTRARRALRGAQQPVWLRRLEAEHGNIRAALEWSIERGDAGTAVRLAGSLYPLWDRHGHYREGRAWLARALELPAEVPALVRARALDSAAGLAAIQGDLPAAAAEAEESARLSREAGDGAGAARALTTSGLAAFYAGDNPRAVRVLEESVRRARAAGDRGQAGFALMYLSATALARGDWAEAVRRCDEGEPELRAVGDPEGLAWIDICRSGAAWRTGDRPAAADALREAIRGFQSLDHRWGLSICLQLAAAMAADRADHRRAVWLAATSEAQRHEVAAAQMPFLKQWLDSTIAACRQALDGAAFTDSWQSGQATPPARRSPRPCPNSTPTDRLAEPPISAARSAGRARPREG</sequence>
<dbReference type="SUPFAM" id="SSF46894">
    <property type="entry name" value="C-terminal effector domain of the bipartite response regulators"/>
    <property type="match status" value="1"/>
</dbReference>
<dbReference type="InterPro" id="IPR058852">
    <property type="entry name" value="HTH_77"/>
</dbReference>
<evidence type="ECO:0000256" key="4">
    <source>
        <dbReference type="ARBA" id="ARBA00023163"/>
    </source>
</evidence>
<comment type="similarity">
    <text evidence="1">Belongs to the AfsR/DnrI/RedD regulatory family.</text>
</comment>
<dbReference type="InterPro" id="IPR036388">
    <property type="entry name" value="WH-like_DNA-bd_sf"/>
</dbReference>
<dbReference type="Gene3D" id="1.25.40.10">
    <property type="entry name" value="Tetratricopeptide repeat domain"/>
    <property type="match status" value="2"/>
</dbReference>
<reference evidence="8 9" key="1">
    <citation type="submission" date="2020-03" db="EMBL/GenBank/DDBJ databases">
        <title>Whole genome shotgun sequence of Phytohabitans houttuyneae NBRC 108639.</title>
        <authorList>
            <person name="Komaki H."/>
            <person name="Tamura T."/>
        </authorList>
    </citation>
    <scope>NUCLEOTIDE SEQUENCE [LARGE SCALE GENOMIC DNA]</scope>
    <source>
        <strain evidence="8 9">NBRC 108639</strain>
    </source>
</reference>
<dbReference type="Proteomes" id="UP000482800">
    <property type="component" value="Unassembled WGS sequence"/>
</dbReference>
<dbReference type="GO" id="GO:0000160">
    <property type="term" value="P:phosphorelay signal transduction system"/>
    <property type="evidence" value="ECO:0007669"/>
    <property type="project" value="InterPro"/>
</dbReference>
<dbReference type="AlphaFoldDB" id="A0A6V8JU63"/>
<feature type="compositionally biased region" description="Low complexity" evidence="6">
    <location>
        <begin position="948"/>
        <end position="958"/>
    </location>
</feature>
<dbReference type="SMART" id="SM01043">
    <property type="entry name" value="BTAD"/>
    <property type="match status" value="1"/>
</dbReference>
<keyword evidence="3 5" id="KW-0238">DNA-binding</keyword>
<dbReference type="GO" id="GO:0003677">
    <property type="term" value="F:DNA binding"/>
    <property type="evidence" value="ECO:0007669"/>
    <property type="project" value="UniProtKB-UniRule"/>
</dbReference>
<dbReference type="EMBL" id="BLPF01000001">
    <property type="protein sequence ID" value="GFJ76102.1"/>
    <property type="molecule type" value="Genomic_DNA"/>
</dbReference>
<dbReference type="GO" id="GO:0006355">
    <property type="term" value="P:regulation of DNA-templated transcription"/>
    <property type="evidence" value="ECO:0007669"/>
    <property type="project" value="InterPro"/>
</dbReference>
<dbReference type="Pfam" id="PF03704">
    <property type="entry name" value="BTAD"/>
    <property type="match status" value="1"/>
</dbReference>
<dbReference type="InterPro" id="IPR005158">
    <property type="entry name" value="BTAD"/>
</dbReference>
<organism evidence="8 9">
    <name type="scientific">Phytohabitans houttuyneae</name>
    <dbReference type="NCBI Taxonomy" id="1076126"/>
    <lineage>
        <taxon>Bacteria</taxon>
        <taxon>Bacillati</taxon>
        <taxon>Actinomycetota</taxon>
        <taxon>Actinomycetes</taxon>
        <taxon>Micromonosporales</taxon>
        <taxon>Micromonosporaceae</taxon>
    </lineage>
</organism>
<feature type="domain" description="OmpR/PhoB-type" evidence="7">
    <location>
        <begin position="1"/>
        <end position="87"/>
    </location>
</feature>
<dbReference type="InterPro" id="IPR011990">
    <property type="entry name" value="TPR-like_helical_dom_sf"/>
</dbReference>
<dbReference type="SUPFAM" id="SSF52540">
    <property type="entry name" value="P-loop containing nucleoside triphosphate hydrolases"/>
    <property type="match status" value="1"/>
</dbReference>
<evidence type="ECO:0000256" key="6">
    <source>
        <dbReference type="SAM" id="MobiDB-lite"/>
    </source>
</evidence>
<dbReference type="SUPFAM" id="SSF48452">
    <property type="entry name" value="TPR-like"/>
    <property type="match status" value="2"/>
</dbReference>
<dbReference type="SMART" id="SM00862">
    <property type="entry name" value="Trans_reg_C"/>
    <property type="match status" value="1"/>
</dbReference>
<dbReference type="InterPro" id="IPR001867">
    <property type="entry name" value="OmpR/PhoB-type_DNA-bd"/>
</dbReference>
<reference evidence="8 9" key="2">
    <citation type="submission" date="2020-03" db="EMBL/GenBank/DDBJ databases">
        <authorList>
            <person name="Ichikawa N."/>
            <person name="Kimura A."/>
            <person name="Kitahashi Y."/>
            <person name="Uohara A."/>
        </authorList>
    </citation>
    <scope>NUCLEOTIDE SEQUENCE [LARGE SCALE GENOMIC DNA]</scope>
    <source>
        <strain evidence="8 9">NBRC 108639</strain>
    </source>
</reference>
<keyword evidence="9" id="KW-1185">Reference proteome</keyword>
<evidence type="ECO:0000313" key="9">
    <source>
        <dbReference type="Proteomes" id="UP000482800"/>
    </source>
</evidence>
<dbReference type="CDD" id="cd15831">
    <property type="entry name" value="BTAD"/>
    <property type="match status" value="1"/>
</dbReference>
<dbReference type="Gene3D" id="1.10.10.10">
    <property type="entry name" value="Winged helix-like DNA-binding domain superfamily/Winged helix DNA-binding domain"/>
    <property type="match status" value="1"/>
</dbReference>
<keyword evidence="4" id="KW-0804">Transcription</keyword>
<dbReference type="PANTHER" id="PTHR47691:SF3">
    <property type="entry name" value="HTH-TYPE TRANSCRIPTIONAL REGULATOR RV0890C-RELATED"/>
    <property type="match status" value="1"/>
</dbReference>
<dbReference type="PANTHER" id="PTHR47691">
    <property type="entry name" value="REGULATOR-RELATED"/>
    <property type="match status" value="1"/>
</dbReference>
<dbReference type="PROSITE" id="PS51755">
    <property type="entry name" value="OMPR_PHOB"/>
    <property type="match status" value="1"/>
</dbReference>
<evidence type="ECO:0000256" key="5">
    <source>
        <dbReference type="PROSITE-ProRule" id="PRU01091"/>
    </source>
</evidence>
<evidence type="ECO:0000256" key="2">
    <source>
        <dbReference type="ARBA" id="ARBA00023015"/>
    </source>
</evidence>
<dbReference type="PRINTS" id="PR00364">
    <property type="entry name" value="DISEASERSIST"/>
</dbReference>
<dbReference type="Pfam" id="PF00486">
    <property type="entry name" value="Trans_reg_C"/>
    <property type="match status" value="1"/>
</dbReference>
<dbReference type="InterPro" id="IPR027417">
    <property type="entry name" value="P-loop_NTPase"/>
</dbReference>
<keyword evidence="2" id="KW-0805">Transcription regulation</keyword>
<protein>
    <submittedName>
        <fullName evidence="8">SARP family transcriptional regulator</fullName>
    </submittedName>
</protein>
<evidence type="ECO:0000259" key="7">
    <source>
        <dbReference type="PROSITE" id="PS51755"/>
    </source>
</evidence>
<comment type="caution">
    <text evidence="8">The sequence shown here is derived from an EMBL/GenBank/DDBJ whole genome shotgun (WGS) entry which is preliminary data.</text>
</comment>
<dbReference type="FunFam" id="1.25.40.10:FF:000222">
    <property type="entry name" value="SARP family transcriptional regulator"/>
    <property type="match status" value="1"/>
</dbReference>
<dbReference type="Gene3D" id="3.40.50.300">
    <property type="entry name" value="P-loop containing nucleotide triphosphate hydrolases"/>
    <property type="match status" value="1"/>
</dbReference>
<accession>A0A6V8JU63</accession>
<gene>
    <name evidence="8" type="ORF">Phou_002820</name>
</gene>